<dbReference type="GO" id="GO:0005634">
    <property type="term" value="C:nucleus"/>
    <property type="evidence" value="ECO:0000318"/>
    <property type="project" value="GO_Central"/>
</dbReference>
<dbReference type="PANTHER" id="PTHR13354">
    <property type="entry name" value="ROUND SPERMATID BASIC PROTEIN 1"/>
    <property type="match status" value="1"/>
</dbReference>
<feature type="compositionally biased region" description="Polar residues" evidence="2">
    <location>
        <begin position="22"/>
        <end position="35"/>
    </location>
</feature>
<feature type="region of interest" description="Disordered" evidence="2">
    <location>
        <begin position="1174"/>
        <end position="1227"/>
    </location>
</feature>
<organism evidence="3 4">
    <name type="scientific">Pristionchus pacificus</name>
    <name type="common">Parasitic nematode worm</name>
    <dbReference type="NCBI Taxonomy" id="54126"/>
    <lineage>
        <taxon>Eukaryota</taxon>
        <taxon>Metazoa</taxon>
        <taxon>Ecdysozoa</taxon>
        <taxon>Nematoda</taxon>
        <taxon>Chromadorea</taxon>
        <taxon>Rhabditida</taxon>
        <taxon>Rhabditina</taxon>
        <taxon>Diplogasteromorpha</taxon>
        <taxon>Diplogasteroidea</taxon>
        <taxon>Neodiplogasteridae</taxon>
        <taxon>Pristionchus</taxon>
    </lineage>
</organism>
<feature type="compositionally biased region" description="Basic and acidic residues" evidence="2">
    <location>
        <begin position="59"/>
        <end position="87"/>
    </location>
</feature>
<feature type="compositionally biased region" description="Low complexity" evidence="2">
    <location>
        <begin position="559"/>
        <end position="579"/>
    </location>
</feature>
<feature type="compositionally biased region" description="Low complexity" evidence="2">
    <location>
        <begin position="536"/>
        <end position="546"/>
    </location>
</feature>
<feature type="compositionally biased region" description="Low complexity" evidence="2">
    <location>
        <begin position="1201"/>
        <end position="1227"/>
    </location>
</feature>
<feature type="compositionally biased region" description="Polar residues" evidence="2">
    <location>
        <begin position="283"/>
        <end position="292"/>
    </location>
</feature>
<protein>
    <submittedName>
        <fullName evidence="3">Dpy-21</fullName>
    </submittedName>
</protein>
<comment type="similarity">
    <text evidence="1">Belongs to the round spermatid basic protein 1 family.</text>
</comment>
<feature type="region of interest" description="Disordered" evidence="2">
    <location>
        <begin position="708"/>
        <end position="734"/>
    </location>
</feature>
<feature type="compositionally biased region" description="Pro residues" evidence="2">
    <location>
        <begin position="226"/>
        <end position="268"/>
    </location>
</feature>
<feature type="compositionally biased region" description="Polar residues" evidence="2">
    <location>
        <begin position="101"/>
        <end position="121"/>
    </location>
</feature>
<evidence type="ECO:0000256" key="1">
    <source>
        <dbReference type="ARBA" id="ARBA00010560"/>
    </source>
</evidence>
<keyword evidence="4" id="KW-1185">Reference proteome</keyword>
<sequence>MTHPIWLLQYPVCPPPPPAPRISQSTNSPDSTTNGVKRIEPNGVKPMGRGPRTPPDPEPPFKREDRSQSDRSHFERSNSDRSSDRPRPPPPPPPGPPPIRTMQSAPSTSGTSINNGGNYNNMPPHHVKYGGPSYGGMSNGHSMPPGVVPSPMPPPMGFGHPSHYAPPPPPPPFFTNPYGAPPHLIPPCPPFIGGPPPPPFGGLPLHHQQSPIMLSSPRSTPSTPSMVPPPPPPPSNILKRPPPPPPPGAPPSRDVPPPPPPPPIPTPKVEPLAFDSILMDLASSRTNESPVAQKTKEVKKEIKEEKKKEEEKEVGYGTKKAVELHAERRRKDEEMKKKKEIEEEKKKKEIEEKRKKMQEEDEERKRQKERKRREEQERRLKEIERKRMEEERIKMEEEKKRLEEEERIRKEEEEKEEKRKRKEEKRREKEREEEERRKEEKAARKRKREEEKMEKEKEEKKKEKLTVNDSVQGKKLNKLEERKALLKKEKEEEKKKKVEEKKKRGEEEEKKKREEEEEKREEEEKKKTDKTDRGSESPAEVSTTVTEESDTKDVKRSPLRINPSYSSSSSRQPSAQFSPDQLPSSTCSPPQEPSSSGIDLRVKKEMMEEDTEMKKEDESIDKDEVDISNHIRDRSASPMDLIDELARADSSSPEIIILEEKEKSGSAKPRETKEESPILEEDLQVLHVKVNDKEQSIHFRPLTTYQEIPMTDKANRDELEKARAEHKRDIEERERIRQIRDASQADNLFKSEVKSENGSDYDPQSRRKGRTMQAMLYSLRTILPSFSGDMLSARFYYLISIETHPNGGAPMVICDWERVCNDLDLNSRHQFAREFINLGMAEEKGVPVFVIGIMKNAGNYLNDLLEYLCTKHAHLPCKVGSLVNKQVVETMTLANYYQQVCDTYSEGTFRAGPMNALSMVGAKQEECGQHFKDILKMLEDSPILKPIMPWGELSIFENNLKPTDSDDGPIVWVRPGEQLIRTDDLSGDKKKSRDRQRTNALRQTERRELLFEDRTPCHADHVGDGMERKTTAAVGILQAIKPNLDNANLPVKVPGIEGPLRETRAVKDVVCFHAGDFEKIREALYLDLYEPPMSQCVTWVEEAKLNQLRREGIRYSKFQLHHNDIYFLPRGIVHQFRTISACLSVAWHVRLKQYYKKPPPPITVAERRLSQMEVDEHNRKKKLAAAAAGPSTSKTVRRARSPSSSSSSSDVSMKKVSSSSSSSDSDD</sequence>
<feature type="region of interest" description="Disordered" evidence="2">
    <location>
        <begin position="1"/>
        <end position="640"/>
    </location>
</feature>
<accession>A0A8R1YEG5</accession>
<dbReference type="Proteomes" id="UP000005239">
    <property type="component" value="Unassembled WGS sequence"/>
</dbReference>
<feature type="compositionally biased region" description="Basic and acidic residues" evidence="2">
    <location>
        <begin position="600"/>
        <end position="617"/>
    </location>
</feature>
<feature type="compositionally biased region" description="Basic and acidic residues" evidence="2">
    <location>
        <begin position="522"/>
        <end position="535"/>
    </location>
</feature>
<evidence type="ECO:0000256" key="2">
    <source>
        <dbReference type="SAM" id="MobiDB-lite"/>
    </source>
</evidence>
<feature type="compositionally biased region" description="Basic and acidic residues" evidence="2">
    <location>
        <begin position="294"/>
        <end position="412"/>
    </location>
</feature>
<reference evidence="4" key="1">
    <citation type="journal article" date="2008" name="Nat. Genet.">
        <title>The Pristionchus pacificus genome provides a unique perspective on nematode lifestyle and parasitism.</title>
        <authorList>
            <person name="Dieterich C."/>
            <person name="Clifton S.W."/>
            <person name="Schuster L.N."/>
            <person name="Chinwalla A."/>
            <person name="Delehaunty K."/>
            <person name="Dinkelacker I."/>
            <person name="Fulton L."/>
            <person name="Fulton R."/>
            <person name="Godfrey J."/>
            <person name="Minx P."/>
            <person name="Mitreva M."/>
            <person name="Roeseler W."/>
            <person name="Tian H."/>
            <person name="Witte H."/>
            <person name="Yang S.P."/>
            <person name="Wilson R.K."/>
            <person name="Sommer R.J."/>
        </authorList>
    </citation>
    <scope>NUCLEOTIDE SEQUENCE [LARGE SCALE GENOMIC DNA]</scope>
    <source>
        <strain evidence="4">PS312</strain>
    </source>
</reference>
<name>A0A2A6C3H3_PRIPA</name>
<feature type="compositionally biased region" description="Pro residues" evidence="2">
    <location>
        <begin position="146"/>
        <end position="156"/>
    </location>
</feature>
<feature type="compositionally biased region" description="Pro residues" evidence="2">
    <location>
        <begin position="164"/>
        <end position="201"/>
    </location>
</feature>
<dbReference type="EnsemblMetazoa" id="PPA11397.1">
    <property type="protein sequence ID" value="PPA11397.1"/>
    <property type="gene ID" value="WBGene00100951"/>
</dbReference>
<gene>
    <name evidence="3" type="primary">WBGene00100951</name>
</gene>
<dbReference type="PANTHER" id="PTHR13354:SF11">
    <property type="entry name" value="LYSINE-SPECIFIC DEMETHYLASE 9"/>
    <property type="match status" value="1"/>
</dbReference>
<proteinExistence type="inferred from homology"/>
<feature type="compositionally biased region" description="Basic and acidic residues" evidence="2">
    <location>
        <begin position="713"/>
        <end position="734"/>
    </location>
</feature>
<feature type="compositionally biased region" description="Basic and acidic residues" evidence="2">
    <location>
        <begin position="625"/>
        <end position="635"/>
    </location>
</feature>
<reference evidence="3" key="2">
    <citation type="submission" date="2022-06" db="UniProtKB">
        <authorList>
            <consortium name="EnsemblMetazoa"/>
        </authorList>
    </citation>
    <scope>IDENTIFICATION</scope>
    <source>
        <strain evidence="3">PS312</strain>
    </source>
</reference>
<dbReference type="OrthoDB" id="6020087at2759"/>
<dbReference type="InterPro" id="IPR026306">
    <property type="entry name" value="RSBN1/Dpy-2/CEP530"/>
</dbReference>
<accession>A0A2A6C3H3</accession>
<feature type="compositionally biased region" description="Polar residues" evidence="2">
    <location>
        <begin position="581"/>
        <end position="597"/>
    </location>
</feature>
<feature type="compositionally biased region" description="Low complexity" evidence="2">
    <location>
        <begin position="215"/>
        <end position="225"/>
    </location>
</feature>
<feature type="compositionally biased region" description="Basic and acidic residues" evidence="2">
    <location>
        <begin position="425"/>
        <end position="466"/>
    </location>
</feature>
<dbReference type="AlphaFoldDB" id="A0A2A6C3H3"/>
<feature type="compositionally biased region" description="Pro residues" evidence="2">
    <location>
        <begin position="88"/>
        <end position="99"/>
    </location>
</feature>
<evidence type="ECO:0000313" key="3">
    <source>
        <dbReference type="EnsemblMetazoa" id="PPA11397.1"/>
    </source>
</evidence>
<dbReference type="PRINTS" id="PR01217">
    <property type="entry name" value="PRICHEXTENSN"/>
</dbReference>
<feature type="compositionally biased region" description="Basic and acidic residues" evidence="2">
    <location>
        <begin position="477"/>
        <end position="514"/>
    </location>
</feature>
<evidence type="ECO:0000313" key="4">
    <source>
        <dbReference type="Proteomes" id="UP000005239"/>
    </source>
</evidence>